<sequence length="377" mass="42058">MLSRHGKLLGLDTEDVPVNNVISQNAEGNCLRSYTSGMAMYQLIILRNQNGKLGYGWNNLLLLNAFQYPVIFVGTKKMQQKLANPDVLEMFFENKDDIANAKVAGALGRFFSTSIEVLDVAGIDLCSAGLQELQSTLIAPPLVDVNAANNSMPIESLPTNLPYAPVRLAAFISFLHLPHGHSQSSFGRTILHGGAKYRATGRGFVVEHKCFAEIYRLFSCSHFVKAIELGLILDFDDFMNWIWYHGSVFAKAEQSWERWWYEEHDHLKLGISAGNHSLAIYALSWIYVVVVSGIYVVVVYARNKYSAKEHIPYLLVQFLAITLAILVVVALLEFTEFNFVDILTSLLAFLPTGWGLTLITLAILITVCNHQTNGKPL</sequence>
<dbReference type="AlphaFoldDB" id="A0A9D4XJ06"/>
<dbReference type="Proteomes" id="UP001058974">
    <property type="component" value="Chromosome 4"/>
</dbReference>
<keyword evidence="1" id="KW-0812">Transmembrane</keyword>
<feature type="transmembrane region" description="Helical" evidence="1">
    <location>
        <begin position="313"/>
        <end position="334"/>
    </location>
</feature>
<keyword evidence="1" id="KW-0472">Membrane</keyword>
<dbReference type="Pfam" id="PF02364">
    <property type="entry name" value="Glucan_synthase"/>
    <property type="match status" value="1"/>
</dbReference>
<dbReference type="PANTHER" id="PTHR12741:SF7">
    <property type="entry name" value="CALLOSE SYNTHASE 12"/>
    <property type="match status" value="1"/>
</dbReference>
<dbReference type="GO" id="GO:0006075">
    <property type="term" value="P:(1-&gt;3)-beta-D-glucan biosynthetic process"/>
    <property type="evidence" value="ECO:0007669"/>
    <property type="project" value="InterPro"/>
</dbReference>
<dbReference type="InterPro" id="IPR003440">
    <property type="entry name" value="Glyco_trans_48_dom"/>
</dbReference>
<dbReference type="GO" id="GO:0005886">
    <property type="term" value="C:plasma membrane"/>
    <property type="evidence" value="ECO:0007669"/>
    <property type="project" value="TreeGrafter"/>
</dbReference>
<dbReference type="PANTHER" id="PTHR12741">
    <property type="entry name" value="LYST-INTERACTING PROTEIN LIP5 DOPAMINE RESPONSIVE PROTEIN DRG-1"/>
    <property type="match status" value="1"/>
</dbReference>
<evidence type="ECO:0000313" key="4">
    <source>
        <dbReference type="Proteomes" id="UP001058974"/>
    </source>
</evidence>
<feature type="transmembrane region" description="Helical" evidence="1">
    <location>
        <begin position="346"/>
        <end position="368"/>
    </location>
</feature>
<gene>
    <name evidence="3" type="ORF">KIW84_044923</name>
</gene>
<evidence type="ECO:0000259" key="2">
    <source>
        <dbReference type="Pfam" id="PF02364"/>
    </source>
</evidence>
<feature type="domain" description="Glycosyl transferase 48" evidence="2">
    <location>
        <begin position="182"/>
        <end position="233"/>
    </location>
</feature>
<organism evidence="3 4">
    <name type="scientific">Pisum sativum</name>
    <name type="common">Garden pea</name>
    <name type="synonym">Lathyrus oleraceus</name>
    <dbReference type="NCBI Taxonomy" id="3888"/>
    <lineage>
        <taxon>Eukaryota</taxon>
        <taxon>Viridiplantae</taxon>
        <taxon>Streptophyta</taxon>
        <taxon>Embryophyta</taxon>
        <taxon>Tracheophyta</taxon>
        <taxon>Spermatophyta</taxon>
        <taxon>Magnoliopsida</taxon>
        <taxon>eudicotyledons</taxon>
        <taxon>Gunneridae</taxon>
        <taxon>Pentapetalae</taxon>
        <taxon>rosids</taxon>
        <taxon>fabids</taxon>
        <taxon>Fabales</taxon>
        <taxon>Fabaceae</taxon>
        <taxon>Papilionoideae</taxon>
        <taxon>50 kb inversion clade</taxon>
        <taxon>NPAAA clade</taxon>
        <taxon>Hologalegina</taxon>
        <taxon>IRL clade</taxon>
        <taxon>Fabeae</taxon>
        <taxon>Lathyrus</taxon>
    </lineage>
</organism>
<accession>A0A9D4XJ06</accession>
<name>A0A9D4XJ06_PEA</name>
<keyword evidence="4" id="KW-1185">Reference proteome</keyword>
<dbReference type="GO" id="GO:0000148">
    <property type="term" value="C:1,3-beta-D-glucan synthase complex"/>
    <property type="evidence" value="ECO:0007669"/>
    <property type="project" value="InterPro"/>
</dbReference>
<evidence type="ECO:0000256" key="1">
    <source>
        <dbReference type="SAM" id="Phobius"/>
    </source>
</evidence>
<dbReference type="GO" id="GO:0003843">
    <property type="term" value="F:1,3-beta-D-glucan synthase activity"/>
    <property type="evidence" value="ECO:0007669"/>
    <property type="project" value="InterPro"/>
</dbReference>
<keyword evidence="1" id="KW-1133">Transmembrane helix</keyword>
<protein>
    <recommendedName>
        <fullName evidence="2">Glycosyl transferase 48 domain-containing protein</fullName>
    </recommendedName>
</protein>
<feature type="transmembrane region" description="Helical" evidence="1">
    <location>
        <begin position="278"/>
        <end position="301"/>
    </location>
</feature>
<dbReference type="EMBL" id="JAMSHJ010000004">
    <property type="protein sequence ID" value="KAI5421278.1"/>
    <property type="molecule type" value="Genomic_DNA"/>
</dbReference>
<comment type="caution">
    <text evidence="3">The sequence shown here is derived from an EMBL/GenBank/DDBJ whole genome shotgun (WGS) entry which is preliminary data.</text>
</comment>
<reference evidence="3 4" key="1">
    <citation type="journal article" date="2022" name="Nat. Genet.">
        <title>Improved pea reference genome and pan-genome highlight genomic features and evolutionary characteristics.</title>
        <authorList>
            <person name="Yang T."/>
            <person name="Liu R."/>
            <person name="Luo Y."/>
            <person name="Hu S."/>
            <person name="Wang D."/>
            <person name="Wang C."/>
            <person name="Pandey M.K."/>
            <person name="Ge S."/>
            <person name="Xu Q."/>
            <person name="Li N."/>
            <person name="Li G."/>
            <person name="Huang Y."/>
            <person name="Saxena R.K."/>
            <person name="Ji Y."/>
            <person name="Li M."/>
            <person name="Yan X."/>
            <person name="He Y."/>
            <person name="Liu Y."/>
            <person name="Wang X."/>
            <person name="Xiang C."/>
            <person name="Varshney R.K."/>
            <person name="Ding H."/>
            <person name="Gao S."/>
            <person name="Zong X."/>
        </authorList>
    </citation>
    <scope>NUCLEOTIDE SEQUENCE [LARGE SCALE GENOMIC DNA]</scope>
    <source>
        <strain evidence="3 4">cv. Zhongwan 6</strain>
    </source>
</reference>
<dbReference type="Gramene" id="Psat04G0492300-T1">
    <property type="protein sequence ID" value="KAI5421278.1"/>
    <property type="gene ID" value="KIW84_044923"/>
</dbReference>
<proteinExistence type="predicted"/>
<evidence type="ECO:0000313" key="3">
    <source>
        <dbReference type="EMBL" id="KAI5421278.1"/>
    </source>
</evidence>